<name>A0A382D5U6_9ZZZZ</name>
<evidence type="ECO:0000259" key="1">
    <source>
        <dbReference type="Pfam" id="PF08501"/>
    </source>
</evidence>
<feature type="non-terminal residue" evidence="2">
    <location>
        <position position="1"/>
    </location>
</feature>
<protein>
    <recommendedName>
        <fullName evidence="1">Shikimate dehydrogenase substrate binding N-terminal domain-containing protein</fullName>
    </recommendedName>
</protein>
<dbReference type="GO" id="GO:0004764">
    <property type="term" value="F:shikimate 3-dehydrogenase (NADP+) activity"/>
    <property type="evidence" value="ECO:0007669"/>
    <property type="project" value="InterPro"/>
</dbReference>
<dbReference type="SUPFAM" id="SSF53223">
    <property type="entry name" value="Aminoacid dehydrogenase-like, N-terminal domain"/>
    <property type="match status" value="1"/>
</dbReference>
<sequence>IGDPIKQVKAPTVFSNLFTGRNVEAIMIPVHASAKELKKIIDGFKAIQNFDGLIVTIPHKQTIL</sequence>
<reference evidence="2" key="1">
    <citation type="submission" date="2018-05" db="EMBL/GenBank/DDBJ databases">
        <authorList>
            <person name="Lanie J.A."/>
            <person name="Ng W.-L."/>
            <person name="Kazmierczak K.M."/>
            <person name="Andrzejewski T.M."/>
            <person name="Davidsen T.M."/>
            <person name="Wayne K.J."/>
            <person name="Tettelin H."/>
            <person name="Glass J.I."/>
            <person name="Rusch D."/>
            <person name="Podicherti R."/>
            <person name="Tsui H.-C.T."/>
            <person name="Winkler M.E."/>
        </authorList>
    </citation>
    <scope>NUCLEOTIDE SEQUENCE</scope>
</reference>
<dbReference type="AlphaFoldDB" id="A0A382D5U6"/>
<dbReference type="InterPro" id="IPR013708">
    <property type="entry name" value="Shikimate_DH-bd_N"/>
</dbReference>
<dbReference type="Pfam" id="PF08501">
    <property type="entry name" value="Shikimate_dh_N"/>
    <property type="match status" value="1"/>
</dbReference>
<dbReference type="EMBL" id="UINC01037462">
    <property type="protein sequence ID" value="SVB32987.1"/>
    <property type="molecule type" value="Genomic_DNA"/>
</dbReference>
<dbReference type="Gene3D" id="3.40.50.10860">
    <property type="entry name" value="Leucine Dehydrogenase, chain A, domain 1"/>
    <property type="match status" value="1"/>
</dbReference>
<dbReference type="InterPro" id="IPR046346">
    <property type="entry name" value="Aminoacid_DH-like_N_sf"/>
</dbReference>
<feature type="domain" description="Shikimate dehydrogenase substrate binding N-terminal" evidence="1">
    <location>
        <begin position="1"/>
        <end position="64"/>
    </location>
</feature>
<accession>A0A382D5U6</accession>
<evidence type="ECO:0000313" key="2">
    <source>
        <dbReference type="EMBL" id="SVB32987.1"/>
    </source>
</evidence>
<proteinExistence type="predicted"/>
<gene>
    <name evidence="2" type="ORF">METZ01_LOCUS185841</name>
</gene>
<organism evidence="2">
    <name type="scientific">marine metagenome</name>
    <dbReference type="NCBI Taxonomy" id="408172"/>
    <lineage>
        <taxon>unclassified sequences</taxon>
        <taxon>metagenomes</taxon>
        <taxon>ecological metagenomes</taxon>
    </lineage>
</organism>